<proteinExistence type="predicted"/>
<dbReference type="Pfam" id="PF19560">
    <property type="entry name" value="DUF6082"/>
    <property type="match status" value="1"/>
</dbReference>
<sequence>MTSQHRTGQHDGTVTTAALAAGAVALAAVLSLALGAGFHAIAPAAGTASAGGVFAGLAIAAGAAGLALQHRLLARRITLTHQHRLHFDLLSKAIDDPELAAVLDTFEEDVPPVKQRQFLYANALYSNVLHAYRTGSTNESEIGGHLHVICRSPIFREYWEFTRQHRSELQEDSQEARLGRRVDEIVQNISQLR</sequence>
<keyword evidence="1" id="KW-1133">Transmembrane helix</keyword>
<dbReference type="EMBL" id="CP108253">
    <property type="protein sequence ID" value="WTU39862.1"/>
    <property type="molecule type" value="Genomic_DNA"/>
</dbReference>
<keyword evidence="1" id="KW-0472">Membrane</keyword>
<protein>
    <submittedName>
        <fullName evidence="2">DUF6082 family protein</fullName>
    </submittedName>
</protein>
<gene>
    <name evidence="2" type="ORF">OHV25_09840</name>
</gene>
<organism evidence="2">
    <name type="scientific">Streptomyces sp. NBC_00060</name>
    <dbReference type="NCBI Taxonomy" id="2975636"/>
    <lineage>
        <taxon>Bacteria</taxon>
        <taxon>Bacillati</taxon>
        <taxon>Actinomycetota</taxon>
        <taxon>Actinomycetes</taxon>
        <taxon>Kitasatosporales</taxon>
        <taxon>Streptomycetaceae</taxon>
        <taxon>Streptomyces</taxon>
    </lineage>
</organism>
<feature type="transmembrane region" description="Helical" evidence="1">
    <location>
        <begin position="48"/>
        <end position="68"/>
    </location>
</feature>
<dbReference type="InterPro" id="IPR045728">
    <property type="entry name" value="DUF6082"/>
</dbReference>
<accession>A0AAU2GW11</accession>
<evidence type="ECO:0000256" key="1">
    <source>
        <dbReference type="SAM" id="Phobius"/>
    </source>
</evidence>
<evidence type="ECO:0000313" key="2">
    <source>
        <dbReference type="EMBL" id="WTU39862.1"/>
    </source>
</evidence>
<keyword evidence="1" id="KW-0812">Transmembrane</keyword>
<feature type="transmembrane region" description="Helical" evidence="1">
    <location>
        <begin position="12"/>
        <end position="42"/>
    </location>
</feature>
<name>A0AAU2GW11_9ACTN</name>
<reference evidence="2" key="1">
    <citation type="submission" date="2022-10" db="EMBL/GenBank/DDBJ databases">
        <title>The complete genomes of actinobacterial strains from the NBC collection.</title>
        <authorList>
            <person name="Joergensen T.S."/>
            <person name="Alvarez Arevalo M."/>
            <person name="Sterndorff E.B."/>
            <person name="Faurdal D."/>
            <person name="Vuksanovic O."/>
            <person name="Mourched A.-S."/>
            <person name="Charusanti P."/>
            <person name="Shaw S."/>
            <person name="Blin K."/>
            <person name="Weber T."/>
        </authorList>
    </citation>
    <scope>NUCLEOTIDE SEQUENCE</scope>
    <source>
        <strain evidence="2">NBC_00060</strain>
    </source>
</reference>
<dbReference type="AlphaFoldDB" id="A0AAU2GW11"/>